<accession>A0ABV2GUG5</accession>
<dbReference type="EMBL" id="JBEPMC010000009">
    <property type="protein sequence ID" value="MET3581933.1"/>
    <property type="molecule type" value="Genomic_DNA"/>
</dbReference>
<dbReference type="SUPFAM" id="SSF51120">
    <property type="entry name" value="beta-Roll"/>
    <property type="match status" value="1"/>
</dbReference>
<dbReference type="Proteomes" id="UP001549204">
    <property type="component" value="Unassembled WGS sequence"/>
</dbReference>
<evidence type="ECO:0000313" key="1">
    <source>
        <dbReference type="EMBL" id="MET3581933.1"/>
    </source>
</evidence>
<reference evidence="1 2" key="1">
    <citation type="submission" date="2024-06" db="EMBL/GenBank/DDBJ databases">
        <title>Genomic Encyclopedia of Type Strains, Phase IV (KMG-IV): sequencing the most valuable type-strain genomes for metagenomic binning, comparative biology and taxonomic classification.</title>
        <authorList>
            <person name="Goeker M."/>
        </authorList>
    </citation>
    <scope>NUCLEOTIDE SEQUENCE [LARGE SCALE GENOMIC DNA]</scope>
    <source>
        <strain evidence="1 2">DSM 100022</strain>
    </source>
</reference>
<dbReference type="Gene3D" id="2.150.10.10">
    <property type="entry name" value="Serralysin-like metalloprotease, C-terminal"/>
    <property type="match status" value="1"/>
</dbReference>
<gene>
    <name evidence="1" type="ORF">ABID19_004986</name>
</gene>
<keyword evidence="2" id="KW-1185">Reference proteome</keyword>
<dbReference type="InterPro" id="IPR018511">
    <property type="entry name" value="Hemolysin-typ_Ca-bd_CS"/>
</dbReference>
<dbReference type="InterPro" id="IPR001343">
    <property type="entry name" value="Hemolysn_Ca-bd"/>
</dbReference>
<comment type="caution">
    <text evidence="1">The sequence shown here is derived from an EMBL/GenBank/DDBJ whole genome shotgun (WGS) entry which is preliminary data.</text>
</comment>
<proteinExistence type="predicted"/>
<dbReference type="InterPro" id="IPR011049">
    <property type="entry name" value="Serralysin-like_metalloprot_C"/>
</dbReference>
<sequence>MATVSGGTVFGLNFDTLDAAALVDYDQSDLQSTSARFFDDPSNYTLFQGVGFSYVSGVPVGGTVTSVQYVVNGSTVLRITGLSVAVTDVMAFVDSGDTTGLLNLALAGNDTLNGTPLADVLYGFAGNDVLKGGLGLDTLDGGVGLDTADYSDKTTAVAVTL</sequence>
<dbReference type="Pfam" id="PF00353">
    <property type="entry name" value="HemolysinCabind"/>
    <property type="match status" value="1"/>
</dbReference>
<dbReference type="PROSITE" id="PS00330">
    <property type="entry name" value="HEMOLYSIN_CALCIUM"/>
    <property type="match status" value="2"/>
</dbReference>
<protein>
    <submittedName>
        <fullName evidence="1">Ca2+-binding RTX toxin-like protein</fullName>
    </submittedName>
</protein>
<feature type="non-terminal residue" evidence="1">
    <location>
        <position position="161"/>
    </location>
</feature>
<name>A0ABV2GUG5_9HYPH</name>
<evidence type="ECO:0000313" key="2">
    <source>
        <dbReference type="Proteomes" id="UP001549204"/>
    </source>
</evidence>
<organism evidence="1 2">
    <name type="scientific">Mesorhizobium robiniae</name>
    <dbReference type="NCBI Taxonomy" id="559315"/>
    <lineage>
        <taxon>Bacteria</taxon>
        <taxon>Pseudomonadati</taxon>
        <taxon>Pseudomonadota</taxon>
        <taxon>Alphaproteobacteria</taxon>
        <taxon>Hyphomicrobiales</taxon>
        <taxon>Phyllobacteriaceae</taxon>
        <taxon>Mesorhizobium</taxon>
    </lineage>
</organism>